<dbReference type="Proteomes" id="UP000887572">
    <property type="component" value="Unplaced"/>
</dbReference>
<dbReference type="WBParaSite" id="Gr19_v10_g17555.t1">
    <property type="protein sequence ID" value="Gr19_v10_g17555.t1"/>
    <property type="gene ID" value="Gr19_v10_g17555"/>
</dbReference>
<feature type="transmembrane region" description="Helical" evidence="3">
    <location>
        <begin position="25"/>
        <end position="47"/>
    </location>
</feature>
<reference evidence="5" key="1">
    <citation type="submission" date="2022-11" db="UniProtKB">
        <authorList>
            <consortium name="WormBaseParasite"/>
        </authorList>
    </citation>
    <scope>IDENTIFICATION</scope>
</reference>
<sequence length="661" mass="75328">MCSVISTRTFCLWDLLILLNEQMDLITIGVIATVVVLAACVVIFKLLSRETTFEEAYGDNAIKLLANQPVTEKTNKKDKHKHKPKRKQSPKNETLSNSVDDEIVVEKAESSFCEPSELDKKVEMEAAEVKKSEDDWIPSKQKGKMEKKQKGKSKSPSTKVEVNMQMAAAEYDGKEILEGKCVDKFEELEKDKEEVVEKSVSATPTEAVKAIVRPVDEKVEAVQHSAKKTRKNVSPKDLSVSRVVERLKEIGELEPEYITYLQGSIDDAMAKENKLRFEIKETKMEKNELEKKLKQTTAEFDNLRAETHKIMKDKKEQNDRHVIFEQTVRQKLVETVQLKEESRKLSELLGQSNSKLAQAEQHFAQKISLINFELTKAREDSVKHKNYADAMTAEAMKAKHDVEESMRNMRINFEGTLKTLQTELSKEREQRIAQDKEYQMTKNMMDQLMADVSNSQNQLKDAVMSKSVYDDKIQALQNEINREKDHHMQVMLNAENQLGELTHELEKALVAYGNLAQQQSSDSAKCGEMTVLIKQLNEEISHLKTEAKSTTAADELKNSLDEVTKCLDEQKARNQDLRNDNYKLMDSIKKMQLDRSLLNGGPKAEVTDPAEVDKLTAENQTFKRTLDSLKDQLDKVSRVAEEVEREKDAEIAKLRLAAGVQ</sequence>
<protein>
    <submittedName>
        <fullName evidence="5">Uncharacterized protein</fullName>
    </submittedName>
</protein>
<keyword evidence="4" id="KW-1185">Reference proteome</keyword>
<keyword evidence="3" id="KW-1133">Transmembrane helix</keyword>
<feature type="region of interest" description="Disordered" evidence="2">
    <location>
        <begin position="68"/>
        <end position="100"/>
    </location>
</feature>
<evidence type="ECO:0000256" key="1">
    <source>
        <dbReference type="SAM" id="Coils"/>
    </source>
</evidence>
<accession>A0A914HI18</accession>
<feature type="coiled-coil region" evidence="1">
    <location>
        <begin position="612"/>
        <end position="653"/>
    </location>
</feature>
<evidence type="ECO:0000313" key="4">
    <source>
        <dbReference type="Proteomes" id="UP000887572"/>
    </source>
</evidence>
<evidence type="ECO:0000256" key="2">
    <source>
        <dbReference type="SAM" id="MobiDB-lite"/>
    </source>
</evidence>
<evidence type="ECO:0000313" key="5">
    <source>
        <dbReference type="WBParaSite" id="Gr19_v10_g17555.t1"/>
    </source>
</evidence>
<feature type="region of interest" description="Disordered" evidence="2">
    <location>
        <begin position="129"/>
        <end position="160"/>
    </location>
</feature>
<feature type="coiled-coil region" evidence="1">
    <location>
        <begin position="272"/>
        <end position="306"/>
    </location>
</feature>
<keyword evidence="1" id="KW-0175">Coiled coil</keyword>
<evidence type="ECO:0000256" key="3">
    <source>
        <dbReference type="SAM" id="Phobius"/>
    </source>
</evidence>
<keyword evidence="3" id="KW-0472">Membrane</keyword>
<proteinExistence type="predicted"/>
<feature type="compositionally biased region" description="Basic residues" evidence="2">
    <location>
        <begin position="76"/>
        <end position="89"/>
    </location>
</feature>
<organism evidence="4 5">
    <name type="scientific">Globodera rostochiensis</name>
    <name type="common">Golden nematode worm</name>
    <name type="synonym">Heterodera rostochiensis</name>
    <dbReference type="NCBI Taxonomy" id="31243"/>
    <lineage>
        <taxon>Eukaryota</taxon>
        <taxon>Metazoa</taxon>
        <taxon>Ecdysozoa</taxon>
        <taxon>Nematoda</taxon>
        <taxon>Chromadorea</taxon>
        <taxon>Rhabditida</taxon>
        <taxon>Tylenchina</taxon>
        <taxon>Tylenchomorpha</taxon>
        <taxon>Tylenchoidea</taxon>
        <taxon>Heteroderidae</taxon>
        <taxon>Heteroderinae</taxon>
        <taxon>Globodera</taxon>
    </lineage>
</organism>
<keyword evidence="3" id="KW-0812">Transmembrane</keyword>
<feature type="coiled-coil region" evidence="1">
    <location>
        <begin position="466"/>
        <end position="580"/>
    </location>
</feature>
<dbReference type="AlphaFoldDB" id="A0A914HI18"/>
<name>A0A914HI18_GLORO</name>